<name>A0ABY7D0E6_9BASI</name>
<accession>A0ABY7D0E6</accession>
<proteinExistence type="predicted"/>
<dbReference type="RefSeq" id="XP_053026456.1">
    <property type="nucleotide sequence ID" value="XM_053162486.1"/>
</dbReference>
<keyword evidence="2" id="KW-1185">Reference proteome</keyword>
<dbReference type="EMBL" id="CP110433">
    <property type="protein sequence ID" value="WAQ90901.1"/>
    <property type="molecule type" value="Genomic_DNA"/>
</dbReference>
<evidence type="ECO:0000313" key="1">
    <source>
        <dbReference type="EMBL" id="WAQ90901.1"/>
    </source>
</evidence>
<gene>
    <name evidence="1" type="ORF">PtA15_13A301</name>
</gene>
<reference evidence="1" key="1">
    <citation type="submission" date="2022-10" db="EMBL/GenBank/DDBJ databases">
        <title>Puccinia triticina Genome sequencing and assembly.</title>
        <authorList>
            <person name="Li C."/>
        </authorList>
    </citation>
    <scope>NUCLEOTIDE SEQUENCE</scope>
    <source>
        <strain evidence="1">Pt15</strain>
    </source>
</reference>
<organism evidence="1 2">
    <name type="scientific">Puccinia triticina</name>
    <dbReference type="NCBI Taxonomy" id="208348"/>
    <lineage>
        <taxon>Eukaryota</taxon>
        <taxon>Fungi</taxon>
        <taxon>Dikarya</taxon>
        <taxon>Basidiomycota</taxon>
        <taxon>Pucciniomycotina</taxon>
        <taxon>Pucciniomycetes</taxon>
        <taxon>Pucciniales</taxon>
        <taxon>Pucciniaceae</taxon>
        <taxon>Puccinia</taxon>
    </lineage>
</organism>
<evidence type="ECO:0000313" key="2">
    <source>
        <dbReference type="Proteomes" id="UP001164743"/>
    </source>
</evidence>
<protein>
    <submittedName>
        <fullName evidence="1">Uncharacterized protein</fullName>
    </submittedName>
</protein>
<dbReference type="GeneID" id="77803381"/>
<sequence>MSDRLPNQESANRSSAPPAIGVNAVASVPEPQGINRSATNNGVAALFDSLFVPTGNTARPLANRTVTQASQALSATAPAALPVSPVLPQPECDSAKLMQVIQELDAKVHRLEATIKLKPVLSDSGKLTADIANRLQKLEQAMESKSRPVDNGNKVAAAIEATMAKVTSRLDQLLAIDFAGFAKLTDVKEQVASTVV</sequence>
<dbReference type="Proteomes" id="UP001164743">
    <property type="component" value="Chromosome 13A"/>
</dbReference>